<dbReference type="Gene3D" id="3.30.565.10">
    <property type="entry name" value="Histidine kinase-like ATPase, C-terminal domain"/>
    <property type="match status" value="1"/>
</dbReference>
<dbReference type="EMBL" id="CP022423">
    <property type="protein sequence ID" value="ASM78559.1"/>
    <property type="molecule type" value="Genomic_DNA"/>
</dbReference>
<organism evidence="10 11">
    <name type="scientific">Vitreoscilla filiformis</name>
    <dbReference type="NCBI Taxonomy" id="63"/>
    <lineage>
        <taxon>Bacteria</taxon>
        <taxon>Pseudomonadati</taxon>
        <taxon>Pseudomonadota</taxon>
        <taxon>Betaproteobacteria</taxon>
        <taxon>Neisseriales</taxon>
        <taxon>Neisseriaceae</taxon>
        <taxon>Vitreoscilla</taxon>
    </lineage>
</organism>
<evidence type="ECO:0000259" key="9">
    <source>
        <dbReference type="PROSITE" id="PS50885"/>
    </source>
</evidence>
<proteinExistence type="predicted"/>
<dbReference type="Pfam" id="PF00672">
    <property type="entry name" value="HAMP"/>
    <property type="match status" value="1"/>
</dbReference>
<dbReference type="KEGG" id="vff:VITFI_CDS2782"/>
<comment type="catalytic activity">
    <reaction evidence="1">
        <text>ATP + protein L-histidine = ADP + protein N-phospho-L-histidine.</text>
        <dbReference type="EC" id="2.7.13.3"/>
    </reaction>
</comment>
<evidence type="ECO:0000259" key="8">
    <source>
        <dbReference type="PROSITE" id="PS50109"/>
    </source>
</evidence>
<dbReference type="AlphaFoldDB" id="A0A221KI13"/>
<dbReference type="Proteomes" id="UP000199729">
    <property type="component" value="Chromosome"/>
</dbReference>
<dbReference type="InterPro" id="IPR050482">
    <property type="entry name" value="Sensor_HK_TwoCompSys"/>
</dbReference>
<dbReference type="PROSITE" id="PS50109">
    <property type="entry name" value="HIS_KIN"/>
    <property type="match status" value="1"/>
</dbReference>
<name>A0A221KI13_VITFI</name>
<dbReference type="Gene3D" id="1.20.5.1930">
    <property type="match status" value="1"/>
</dbReference>
<gene>
    <name evidence="10" type="ORF">VITFI_CDS2782</name>
</gene>
<accession>A0A221KI13</accession>
<feature type="domain" description="Histidine kinase" evidence="8">
    <location>
        <begin position="254"/>
        <end position="449"/>
    </location>
</feature>
<keyword evidence="6 10" id="KW-0418">Kinase</keyword>
<dbReference type="EC" id="2.7.13.3" evidence="3"/>
<evidence type="ECO:0000256" key="5">
    <source>
        <dbReference type="ARBA" id="ARBA00022679"/>
    </source>
</evidence>
<evidence type="ECO:0000256" key="4">
    <source>
        <dbReference type="ARBA" id="ARBA00022553"/>
    </source>
</evidence>
<reference evidence="10 11" key="1">
    <citation type="submission" date="2017-07" db="EMBL/GenBank/DDBJ databases">
        <title>Complete Genome Sequence of the cosmetic ferment Vitreoscilla filiformis (ATCC15551).</title>
        <authorList>
            <person name="Contreras S."/>
            <person name="Sagory-Zalkind P."/>
            <person name="Blanquart H."/>
            <person name="Iltis A."/>
            <person name="Morand S.C."/>
        </authorList>
    </citation>
    <scope>NUCLEOTIDE SEQUENCE [LARGE SCALE GENOMIC DNA]</scope>
    <source>
        <strain evidence="10 11">ATCC 15551</strain>
    </source>
</reference>
<keyword evidence="4" id="KW-0597">Phosphoprotein</keyword>
<dbReference type="InterPro" id="IPR003660">
    <property type="entry name" value="HAMP_dom"/>
</dbReference>
<dbReference type="InterPro" id="IPR005467">
    <property type="entry name" value="His_kinase_dom"/>
</dbReference>
<protein>
    <recommendedName>
        <fullName evidence="3">histidine kinase</fullName>
        <ecNumber evidence="3">2.7.13.3</ecNumber>
    </recommendedName>
</protein>
<dbReference type="PROSITE" id="PS50885">
    <property type="entry name" value="HAMP"/>
    <property type="match status" value="1"/>
</dbReference>
<dbReference type="GO" id="GO:0046983">
    <property type="term" value="F:protein dimerization activity"/>
    <property type="evidence" value="ECO:0007669"/>
    <property type="project" value="InterPro"/>
</dbReference>
<dbReference type="SMART" id="SM00387">
    <property type="entry name" value="HATPase_c"/>
    <property type="match status" value="1"/>
</dbReference>
<dbReference type="SUPFAM" id="SSF55874">
    <property type="entry name" value="ATPase domain of HSP90 chaperone/DNA topoisomerase II/histidine kinase"/>
    <property type="match status" value="1"/>
</dbReference>
<dbReference type="Gene3D" id="6.10.340.10">
    <property type="match status" value="1"/>
</dbReference>
<dbReference type="GO" id="GO:0000155">
    <property type="term" value="F:phosphorelay sensor kinase activity"/>
    <property type="evidence" value="ECO:0007669"/>
    <property type="project" value="InterPro"/>
</dbReference>
<evidence type="ECO:0000256" key="2">
    <source>
        <dbReference type="ARBA" id="ARBA00004370"/>
    </source>
</evidence>
<comment type="subcellular location">
    <subcellularLocation>
        <location evidence="2">Membrane</location>
    </subcellularLocation>
</comment>
<dbReference type="CDD" id="cd16917">
    <property type="entry name" value="HATPase_UhpB-NarQ-NarX-like"/>
    <property type="match status" value="1"/>
</dbReference>
<dbReference type="InterPro" id="IPR036890">
    <property type="entry name" value="HATPase_C_sf"/>
</dbReference>
<evidence type="ECO:0000256" key="3">
    <source>
        <dbReference type="ARBA" id="ARBA00012438"/>
    </source>
</evidence>
<dbReference type="Pfam" id="PF07730">
    <property type="entry name" value="HisKA_3"/>
    <property type="match status" value="1"/>
</dbReference>
<keyword evidence="5" id="KW-0808">Transferase</keyword>
<dbReference type="PANTHER" id="PTHR24421:SF58">
    <property type="entry name" value="SIGNAL TRANSDUCTION HISTIDINE-PROTEIN KINASE_PHOSPHATASE UHPB"/>
    <property type="match status" value="1"/>
</dbReference>
<keyword evidence="11" id="KW-1185">Reference proteome</keyword>
<evidence type="ECO:0000313" key="11">
    <source>
        <dbReference type="Proteomes" id="UP000199729"/>
    </source>
</evidence>
<dbReference type="InterPro" id="IPR003594">
    <property type="entry name" value="HATPase_dom"/>
</dbReference>
<dbReference type="SMART" id="SM00304">
    <property type="entry name" value="HAMP"/>
    <property type="match status" value="1"/>
</dbReference>
<dbReference type="PANTHER" id="PTHR24421">
    <property type="entry name" value="NITRATE/NITRITE SENSOR PROTEIN NARX-RELATED"/>
    <property type="match status" value="1"/>
</dbReference>
<keyword evidence="7" id="KW-0902">Two-component regulatory system</keyword>
<dbReference type="InterPro" id="IPR011712">
    <property type="entry name" value="Sig_transdc_His_kin_sub3_dim/P"/>
</dbReference>
<dbReference type="GO" id="GO:0016020">
    <property type="term" value="C:membrane"/>
    <property type="evidence" value="ECO:0007669"/>
    <property type="project" value="UniProtKB-SubCell"/>
</dbReference>
<evidence type="ECO:0000256" key="6">
    <source>
        <dbReference type="ARBA" id="ARBA00022777"/>
    </source>
</evidence>
<evidence type="ECO:0000256" key="1">
    <source>
        <dbReference type="ARBA" id="ARBA00000085"/>
    </source>
</evidence>
<dbReference type="Pfam" id="PF02518">
    <property type="entry name" value="HATPase_c"/>
    <property type="match status" value="1"/>
</dbReference>
<feature type="domain" description="HAMP" evidence="9">
    <location>
        <begin position="166"/>
        <end position="218"/>
    </location>
</feature>
<dbReference type="CDD" id="cd06225">
    <property type="entry name" value="HAMP"/>
    <property type="match status" value="1"/>
</dbReference>
<evidence type="ECO:0000256" key="7">
    <source>
        <dbReference type="ARBA" id="ARBA00023012"/>
    </source>
</evidence>
<sequence length="449" mass="48589">MSFRLNGIIAIAVGTLALSLAWQQLEATRASVREEITAANRVATQLLERTGWIVVSAGPQAMLAFLEQLGRVRANDIQLIDAQGQVLYRSPQPTYKQGRQVPDWFHHLVAPAPQRQVIRLPGDAQLSIEADPSRAILDGWDDLTQLALQTALALVALLGVVFAAVNRLVRPLAQVEQALARLEQGDYATRLPVLSGREARLIGAAVNRLGEAIEATLAARVQAIEAERSLARSRDWAQEVEARLETERKEIAAMLHDELGQSVTGIRSLARSLALRLPASDGPGRQAAALIDQEASRLYEAMHGLIPRLTPLSLGPLGLAEALGDLATTLRPKHPGVQLHTELAPDPIPPGVHSPALLAAYRVAQEALTNAFKHSGARHVVLHLSWPTTTHVCVAVEDDGRGLPDADQRPARFGLLGLRERVLALGGEFRAERRPQGGSRIEARLTLPS</sequence>
<evidence type="ECO:0000313" key="10">
    <source>
        <dbReference type="EMBL" id="ASM78559.1"/>
    </source>
</evidence>